<dbReference type="SUPFAM" id="SSF82866">
    <property type="entry name" value="Multidrug efflux transporter AcrB transmembrane domain"/>
    <property type="match status" value="2"/>
</dbReference>
<keyword evidence="6 7" id="KW-0472">Membrane</keyword>
<organism evidence="9 10">
    <name type="scientific">Neobacillus novalis</name>
    <dbReference type="NCBI Taxonomy" id="220687"/>
    <lineage>
        <taxon>Bacteria</taxon>
        <taxon>Bacillati</taxon>
        <taxon>Bacillota</taxon>
        <taxon>Bacilli</taxon>
        <taxon>Bacillales</taxon>
        <taxon>Bacillaceae</taxon>
        <taxon>Neobacillus</taxon>
    </lineage>
</organism>
<evidence type="ECO:0000256" key="3">
    <source>
        <dbReference type="ARBA" id="ARBA00022475"/>
    </source>
</evidence>
<dbReference type="InterPro" id="IPR050545">
    <property type="entry name" value="Mycobact_MmpL"/>
</dbReference>
<reference evidence="9" key="1">
    <citation type="submission" date="2023-05" db="EMBL/GenBank/DDBJ databases">
        <title>Comparative genomics of Bacillaceae isolates and their secondary metabolite potential.</title>
        <authorList>
            <person name="Song L."/>
            <person name="Nielsen L.J."/>
            <person name="Mohite O."/>
            <person name="Xu X."/>
            <person name="Weber T."/>
            <person name="Kovacs A.T."/>
        </authorList>
    </citation>
    <scope>NUCLEOTIDE SEQUENCE</scope>
    <source>
        <strain evidence="9">XLM17</strain>
    </source>
</reference>
<dbReference type="GO" id="GO:0005886">
    <property type="term" value="C:plasma membrane"/>
    <property type="evidence" value="ECO:0007669"/>
    <property type="project" value="UniProtKB-SubCell"/>
</dbReference>
<proteinExistence type="inferred from homology"/>
<dbReference type="AlphaFoldDB" id="A0AA95MV79"/>
<dbReference type="PANTHER" id="PTHR33406:SF6">
    <property type="entry name" value="MEMBRANE PROTEIN YDGH-RELATED"/>
    <property type="match status" value="1"/>
</dbReference>
<feature type="transmembrane region" description="Helical" evidence="7">
    <location>
        <begin position="6"/>
        <end position="26"/>
    </location>
</feature>
<feature type="transmembrane region" description="Helical" evidence="7">
    <location>
        <begin position="1010"/>
        <end position="1030"/>
    </location>
</feature>
<keyword evidence="4 7" id="KW-0812">Transmembrane</keyword>
<dbReference type="InterPro" id="IPR000731">
    <property type="entry name" value="SSD"/>
</dbReference>
<dbReference type="Proteomes" id="UP001178288">
    <property type="component" value="Chromosome"/>
</dbReference>
<dbReference type="InterPro" id="IPR004869">
    <property type="entry name" value="MMPL_dom"/>
</dbReference>
<evidence type="ECO:0000256" key="2">
    <source>
        <dbReference type="ARBA" id="ARBA00010157"/>
    </source>
</evidence>
<feature type="transmembrane region" description="Helical" evidence="7">
    <location>
        <begin position="188"/>
        <end position="215"/>
    </location>
</feature>
<feature type="domain" description="SSD" evidence="8">
    <location>
        <begin position="910"/>
        <end position="1035"/>
    </location>
</feature>
<evidence type="ECO:0000313" key="9">
    <source>
        <dbReference type="EMBL" id="WHY88298.1"/>
    </source>
</evidence>
<feature type="transmembrane region" description="Helical" evidence="7">
    <location>
        <begin position="309"/>
        <end position="335"/>
    </location>
</feature>
<comment type="subcellular location">
    <subcellularLocation>
        <location evidence="1">Cell membrane</location>
        <topology evidence="1">Multi-pass membrane protein</topology>
    </subcellularLocation>
</comment>
<dbReference type="PROSITE" id="PS50156">
    <property type="entry name" value="SSD"/>
    <property type="match status" value="2"/>
</dbReference>
<keyword evidence="10" id="KW-1185">Reference proteome</keyword>
<feature type="transmembrane region" description="Helical" evidence="7">
    <location>
        <begin position="235"/>
        <end position="256"/>
    </location>
</feature>
<keyword evidence="5 7" id="KW-1133">Transmembrane helix</keyword>
<evidence type="ECO:0000256" key="7">
    <source>
        <dbReference type="SAM" id="Phobius"/>
    </source>
</evidence>
<sequence>MRAIIRGKWFILVAWIAVITALFMVAPNMEALVREKGQIKVPAGYSSTIAEKVLKDAQSSENKGSHLQTALVFHSNKKLTKDDFSTAEKAVKLIEKNKNELGITDILTHFNQEQLKDQLVSKDGKTILVSLKVTANGREAKDISKDLYKVIDETKLAHYYTGGWVIGEDLVTNSQEGLKKTEGITVGFILIVLLLVFRSAVAPIIPLVTVGFSYLTAQSIVSILVDKFNFPLSTFTQIFLVAVLFGIGTDYCILLLSRFKEELAKRDNAHEAIVTTYRTAGKTVLFSGMAVLIGFASIGFSTFQLYKSAAAVAVGVAILLIALFTVVPFFMAVLGKKLFWPSKGKLEHGDSKFWGFAGKFALARPLIAFILVAVISVPFLFTYKGQLSFNSLEEISDDYPSIKGFNIIADSFGPGESMPTQIVIKNDDKMSTSDYIALTEKISQELKKVNDVKTVRSVTRPTGAPIDDFYLSKQVGSLGDRLGEGNDGIKKISDGLAEASSQMAANQPKMQEATNGLHTLIDGTNDLKTGVGTIEDNLTKIQNGLKDGSTSIAQARAGLVEIKAGAEKVRDGGKQLLEGYKSASIGIGTLKGYYDDLAGKVDLLNKSLVAMDSYFTGLEQEYPTIDQSENYQAIKMTIKGVPGNPDALGAQAATQQLAGGLKQINEQLTGAKNGLNMANGQFETIIAGQEQLVGGLDQFITKIGALETGLAEAADGQGKIIDQGLSPISSGLDGLKNGQQQFLTGFQDINGQITQLSDGLTQSADGLNQVSNGLNSAEDYFADVAKQKQNGFYIPQNVLDSQDFEQALNAYMSADRKVMTIDVVFNKNPYSNAAINRIPEIKQAVKRAVKDTKLENAKVAVGGVSSMHNDLDTISKADYSRTVVLMLIGISIILIILLRSIIMPLYLIGSLILTYFTSMAISEMIFVHLLGYSGISWAVPFFAFVILVALGIDYSIFLMDRFNEYRDLPVEQAILQSMKKMGTVIISAAIILGGTFAAMMPSGVLSLLEIATILLIGLALYALIVLPLFVPVMVKTFGEANWWPFNNNNVNNLK</sequence>
<dbReference type="KEGG" id="nnv:QNH39_10870"/>
<feature type="domain" description="SSD" evidence="8">
    <location>
        <begin position="207"/>
        <end position="336"/>
    </location>
</feature>
<feature type="transmembrane region" description="Helical" evidence="7">
    <location>
        <begin position="981"/>
        <end position="1004"/>
    </location>
</feature>
<evidence type="ECO:0000256" key="1">
    <source>
        <dbReference type="ARBA" id="ARBA00004651"/>
    </source>
</evidence>
<evidence type="ECO:0000256" key="5">
    <source>
        <dbReference type="ARBA" id="ARBA00022989"/>
    </source>
</evidence>
<feature type="transmembrane region" description="Helical" evidence="7">
    <location>
        <begin position="905"/>
        <end position="931"/>
    </location>
</feature>
<dbReference type="PANTHER" id="PTHR33406">
    <property type="entry name" value="MEMBRANE PROTEIN MJ1562-RELATED"/>
    <property type="match status" value="1"/>
</dbReference>
<comment type="similarity">
    <text evidence="2">Belongs to the resistance-nodulation-cell division (RND) (TC 2.A.6) family. MmpL subfamily.</text>
</comment>
<keyword evidence="3" id="KW-1003">Cell membrane</keyword>
<feature type="transmembrane region" description="Helical" evidence="7">
    <location>
        <begin position="937"/>
        <end position="960"/>
    </location>
</feature>
<name>A0AA95MV79_9BACI</name>
<feature type="transmembrane region" description="Helical" evidence="7">
    <location>
        <begin position="356"/>
        <end position="381"/>
    </location>
</feature>
<evidence type="ECO:0000256" key="6">
    <source>
        <dbReference type="ARBA" id="ARBA00023136"/>
    </source>
</evidence>
<dbReference type="Gene3D" id="1.20.1640.10">
    <property type="entry name" value="Multidrug efflux transporter AcrB transmembrane domain"/>
    <property type="match status" value="2"/>
</dbReference>
<feature type="transmembrane region" description="Helical" evidence="7">
    <location>
        <begin position="284"/>
        <end position="303"/>
    </location>
</feature>
<gene>
    <name evidence="9" type="ORF">QNH39_10870</name>
</gene>
<protein>
    <submittedName>
        <fullName evidence="9">MMPL family transporter</fullName>
    </submittedName>
</protein>
<dbReference type="RefSeq" id="WP_066085896.1">
    <property type="nucleotide sequence ID" value="NZ_CP126114.1"/>
</dbReference>
<evidence type="ECO:0000256" key="4">
    <source>
        <dbReference type="ARBA" id="ARBA00022692"/>
    </source>
</evidence>
<dbReference type="Gene3D" id="1.10.287.950">
    <property type="entry name" value="Methyl-accepting chemotaxis protein"/>
    <property type="match status" value="1"/>
</dbReference>
<accession>A0AA95MV79</accession>
<feature type="transmembrane region" description="Helical" evidence="7">
    <location>
        <begin position="879"/>
        <end position="898"/>
    </location>
</feature>
<evidence type="ECO:0000313" key="10">
    <source>
        <dbReference type="Proteomes" id="UP001178288"/>
    </source>
</evidence>
<dbReference type="EMBL" id="CP126114">
    <property type="protein sequence ID" value="WHY88298.1"/>
    <property type="molecule type" value="Genomic_DNA"/>
</dbReference>
<evidence type="ECO:0000259" key="8">
    <source>
        <dbReference type="PROSITE" id="PS50156"/>
    </source>
</evidence>
<dbReference type="Pfam" id="PF03176">
    <property type="entry name" value="MMPL"/>
    <property type="match status" value="2"/>
</dbReference>